<comment type="caution">
    <text evidence="2">The sequence shown here is derived from an EMBL/GenBank/DDBJ whole genome shotgun (WGS) entry which is preliminary data.</text>
</comment>
<dbReference type="RefSeq" id="WP_052660770.1">
    <property type="nucleotide sequence ID" value="NZ_CADFGE010000004.1"/>
</dbReference>
<evidence type="ECO:0000259" key="1">
    <source>
        <dbReference type="Pfam" id="PF14279"/>
    </source>
</evidence>
<dbReference type="InterPro" id="IPR029471">
    <property type="entry name" value="HNH_5"/>
</dbReference>
<evidence type="ECO:0000313" key="3">
    <source>
        <dbReference type="Proteomes" id="UP001246473"/>
    </source>
</evidence>
<sequence>MLALAVCTRSVELQLRLIQQQQSGPLRGPGFFRIPVQCNHLVFQTTAPLPAKQMPTSAEQVTPTDVPTRNCIYCEKDKPIAEFSLEHIFPESLGGSLCDEVFKTRRVCQRCNNLCGLFIDGPFIKSWFRNNDDALASREYLTLDADDSTLPLIYMGQVQAISTTEELCESWLGPAGEHVYHFHKRDDERFVTYLGGDPIARRKDTGRVYVALTASHPWWISLALRSIKAHFRRARRYALNFDISDDKPDDPFVHTQDETALPDIEKIRSLGNGPRTMNMSINVNAEARFMAKIARAIGHNLFGDAFLATPYAAHLKDAMWEQDSDRASEIPLYGTAYWQKGDDHAKKLLSWRGAYSIILLPNKDKFGLSVFTPTGRSAHIALSDDPSLWREMSTLHGGQIYIVLPQAKRFVGPIPLFEYIAHVTGSSKHPALNELEGCRLDPSLFPPRDQAEQTA</sequence>
<dbReference type="GO" id="GO:0004519">
    <property type="term" value="F:endonuclease activity"/>
    <property type="evidence" value="ECO:0007669"/>
    <property type="project" value="UniProtKB-KW"/>
</dbReference>
<dbReference type="EMBL" id="JANSLM010000001">
    <property type="protein sequence ID" value="MDT8836500.1"/>
    <property type="molecule type" value="Genomic_DNA"/>
</dbReference>
<reference evidence="2" key="1">
    <citation type="submission" date="2022-08" db="EMBL/GenBank/DDBJ databases">
        <authorList>
            <person name="Kim S.-J."/>
        </authorList>
    </citation>
    <scope>NUCLEOTIDE SEQUENCE</scope>
    <source>
        <strain evidence="2">KJ</strain>
    </source>
</reference>
<evidence type="ECO:0000313" key="2">
    <source>
        <dbReference type="EMBL" id="MDT8836500.1"/>
    </source>
</evidence>
<protein>
    <submittedName>
        <fullName evidence="2">HNH endonuclease</fullName>
    </submittedName>
</protein>
<organism evidence="2 3">
    <name type="scientific">Paraburkholderia fungorum</name>
    <dbReference type="NCBI Taxonomy" id="134537"/>
    <lineage>
        <taxon>Bacteria</taxon>
        <taxon>Pseudomonadati</taxon>
        <taxon>Pseudomonadota</taxon>
        <taxon>Betaproteobacteria</taxon>
        <taxon>Burkholderiales</taxon>
        <taxon>Burkholderiaceae</taxon>
        <taxon>Paraburkholderia</taxon>
    </lineage>
</organism>
<feature type="domain" description="HNH endonuclease 5" evidence="1">
    <location>
        <begin position="71"/>
        <end position="127"/>
    </location>
</feature>
<gene>
    <name evidence="2" type="ORF">ParKJ_03660</name>
</gene>
<keyword evidence="2" id="KW-0540">Nuclease</keyword>
<keyword evidence="2" id="KW-0255">Endonuclease</keyword>
<dbReference type="AlphaFoldDB" id="A0AAP5Q3Q3"/>
<dbReference type="Pfam" id="PF14279">
    <property type="entry name" value="HNH_5"/>
    <property type="match status" value="1"/>
</dbReference>
<keyword evidence="2" id="KW-0378">Hydrolase</keyword>
<dbReference type="Proteomes" id="UP001246473">
    <property type="component" value="Unassembled WGS sequence"/>
</dbReference>
<name>A0AAP5Q3Q3_9BURK</name>
<accession>A0AAP5Q3Q3</accession>
<proteinExistence type="predicted"/>